<evidence type="ECO:0000256" key="1">
    <source>
        <dbReference type="SAM" id="MobiDB-lite"/>
    </source>
</evidence>
<name>A0ABQ8VZE9_9AGAR</name>
<evidence type="ECO:0000313" key="3">
    <source>
        <dbReference type="Proteomes" id="UP001150217"/>
    </source>
</evidence>
<dbReference type="EMBL" id="JANVFT010000001">
    <property type="protein sequence ID" value="KAJ4501714.1"/>
    <property type="molecule type" value="Genomic_DNA"/>
</dbReference>
<keyword evidence="3" id="KW-1185">Reference proteome</keyword>
<comment type="caution">
    <text evidence="2">The sequence shown here is derived from an EMBL/GenBank/DDBJ whole genome shotgun (WGS) entry which is preliminary data.</text>
</comment>
<feature type="region of interest" description="Disordered" evidence="1">
    <location>
        <begin position="122"/>
        <end position="181"/>
    </location>
</feature>
<feature type="compositionally biased region" description="Polar residues" evidence="1">
    <location>
        <begin position="158"/>
        <end position="169"/>
    </location>
</feature>
<evidence type="ECO:0000313" key="2">
    <source>
        <dbReference type="EMBL" id="KAJ4501714.1"/>
    </source>
</evidence>
<accession>A0ABQ8VZE9</accession>
<sequence length="352" mass="39735">MNSKTNSTSTSNDLASTSRNSEYYILSDDDSLPPPTSRDATSHFKRSREIQEDVYYGKLAFNHNISAHYHKLCSEACGHRLQMKHGIADMALLQEVLQFVDGRINEMHAIFLPQVPLTPRKMPTLSGEEISRDPNDENTRSSLRSKTNIRGVTDTESRTVGNPASNTPKRSLYRTDASPVRSTPATPFDLLLEHKDIAVPDSPQTPTRNPGFTKIRSEGTQKVVANTSNILKSEKIVSTTVIIISDDEDESVTAMDPVNEMPNLFKYLNRFRRKLSTSLGRLPEEIIPLQTLKQLSIQPPSDYKMYQKILADTSGIPHNNIEEREAYVAEKWKESGSKFFALCTQFQRKQED</sequence>
<feature type="compositionally biased region" description="Basic and acidic residues" evidence="1">
    <location>
        <begin position="129"/>
        <end position="139"/>
    </location>
</feature>
<feature type="region of interest" description="Disordered" evidence="1">
    <location>
        <begin position="22"/>
        <end position="46"/>
    </location>
</feature>
<reference evidence="2" key="1">
    <citation type="submission" date="2022-08" db="EMBL/GenBank/DDBJ databases">
        <title>A Global Phylogenomic Analysis of the Shiitake Genus Lentinula.</title>
        <authorList>
            <consortium name="DOE Joint Genome Institute"/>
            <person name="Sierra-Patev S."/>
            <person name="Min B."/>
            <person name="Naranjo-Ortiz M."/>
            <person name="Looney B."/>
            <person name="Konkel Z."/>
            <person name="Slot J.C."/>
            <person name="Sakamoto Y."/>
            <person name="Steenwyk J.L."/>
            <person name="Rokas A."/>
            <person name="Carro J."/>
            <person name="Camarero S."/>
            <person name="Ferreira P."/>
            <person name="Molpeceres G."/>
            <person name="Ruiz-Duenas F.J."/>
            <person name="Serrano A."/>
            <person name="Henrissat B."/>
            <person name="Drula E."/>
            <person name="Hughes K.W."/>
            <person name="Mata J.L."/>
            <person name="Ishikawa N.K."/>
            <person name="Vargas-Isla R."/>
            <person name="Ushijima S."/>
            <person name="Smith C.A."/>
            <person name="Ahrendt S."/>
            <person name="Andreopoulos W."/>
            <person name="He G."/>
            <person name="Labutti K."/>
            <person name="Lipzen A."/>
            <person name="Ng V."/>
            <person name="Riley R."/>
            <person name="Sandor L."/>
            <person name="Barry K."/>
            <person name="Martinez A.T."/>
            <person name="Xiao Y."/>
            <person name="Gibbons J.G."/>
            <person name="Terashima K."/>
            <person name="Grigoriev I.V."/>
            <person name="Hibbett D.S."/>
        </authorList>
    </citation>
    <scope>NUCLEOTIDE SEQUENCE</scope>
    <source>
        <strain evidence="2">RHP3577 ss4</strain>
    </source>
</reference>
<gene>
    <name evidence="2" type="ORF">C8R41DRAFT_805555</name>
</gene>
<feature type="compositionally biased region" description="Polar residues" evidence="1">
    <location>
        <begin position="140"/>
        <end position="150"/>
    </location>
</feature>
<protein>
    <submittedName>
        <fullName evidence="2">Uncharacterized protein</fullName>
    </submittedName>
</protein>
<proteinExistence type="predicted"/>
<organism evidence="2 3">
    <name type="scientific">Lentinula lateritia</name>
    <dbReference type="NCBI Taxonomy" id="40482"/>
    <lineage>
        <taxon>Eukaryota</taxon>
        <taxon>Fungi</taxon>
        <taxon>Dikarya</taxon>
        <taxon>Basidiomycota</taxon>
        <taxon>Agaricomycotina</taxon>
        <taxon>Agaricomycetes</taxon>
        <taxon>Agaricomycetidae</taxon>
        <taxon>Agaricales</taxon>
        <taxon>Marasmiineae</taxon>
        <taxon>Omphalotaceae</taxon>
        <taxon>Lentinula</taxon>
    </lineage>
</organism>
<dbReference type="Proteomes" id="UP001150217">
    <property type="component" value="Unassembled WGS sequence"/>
</dbReference>